<dbReference type="Pfam" id="PF02517">
    <property type="entry name" value="Rce1-like"/>
    <property type="match status" value="1"/>
</dbReference>
<accession>A0A934NEB0</accession>
<dbReference type="GO" id="GO:0080120">
    <property type="term" value="P:CAAX-box protein maturation"/>
    <property type="evidence" value="ECO:0007669"/>
    <property type="project" value="UniProtKB-ARBA"/>
</dbReference>
<comment type="caution">
    <text evidence="3">The sequence shown here is derived from an EMBL/GenBank/DDBJ whole genome shotgun (WGS) entry which is preliminary data.</text>
</comment>
<evidence type="ECO:0000259" key="2">
    <source>
        <dbReference type="Pfam" id="PF02517"/>
    </source>
</evidence>
<evidence type="ECO:0000313" key="3">
    <source>
        <dbReference type="EMBL" id="MBJ7599317.1"/>
    </source>
</evidence>
<keyword evidence="3" id="KW-0378">Hydrolase</keyword>
<feature type="transmembrane region" description="Helical" evidence="1">
    <location>
        <begin position="183"/>
        <end position="207"/>
    </location>
</feature>
<feature type="transmembrane region" description="Helical" evidence="1">
    <location>
        <begin position="37"/>
        <end position="59"/>
    </location>
</feature>
<dbReference type="GO" id="GO:0008237">
    <property type="term" value="F:metallopeptidase activity"/>
    <property type="evidence" value="ECO:0007669"/>
    <property type="project" value="UniProtKB-KW"/>
</dbReference>
<sequence>MLPLLLPLPLIVIANWNVAPPQGDSWTAAAARALGSALWGLLAAVTLLSGLLGLWTMVAPPPQRSLIYGLSVLAATGLAAALLFGPVRQRAARVIPIDAESGLDATALVLVVVLLGFLLGNQLSVDVLAEQARSGPSLGPLDVIGQELPFLVAAFLGVGLFTRRPLRASLDRLGLLRPAAWQVFLALAAAGAFLAFSGGIEALSQILTPELAQKVNNANQRLFGRLDDPAGIATIALAAGICEETLFRGALQPRLGLVLTSLAFAAVHSQYGISLDVLAVFVLALCLGALRRFTNTSTAMIAHVTYNALVGFGVTQRWLPLAVAGEAALVLLAVGLFFTGRVGASRFAK</sequence>
<protein>
    <submittedName>
        <fullName evidence="3">CPBP family intramembrane metalloprotease</fullName>
    </submittedName>
</protein>
<dbReference type="GO" id="GO:0004175">
    <property type="term" value="F:endopeptidase activity"/>
    <property type="evidence" value="ECO:0007669"/>
    <property type="project" value="UniProtKB-ARBA"/>
</dbReference>
<feature type="transmembrane region" description="Helical" evidence="1">
    <location>
        <begin position="105"/>
        <end position="123"/>
    </location>
</feature>
<feature type="transmembrane region" description="Helical" evidence="1">
    <location>
        <begin position="271"/>
        <end position="290"/>
    </location>
</feature>
<keyword evidence="3" id="KW-0482">Metalloprotease</keyword>
<dbReference type="Proteomes" id="UP000612893">
    <property type="component" value="Unassembled WGS sequence"/>
</dbReference>
<dbReference type="RefSeq" id="WP_338202811.1">
    <property type="nucleotide sequence ID" value="NZ_JAEKNR010000147.1"/>
</dbReference>
<evidence type="ECO:0000313" key="4">
    <source>
        <dbReference type="Proteomes" id="UP000612893"/>
    </source>
</evidence>
<keyword evidence="3" id="KW-0645">Protease</keyword>
<organism evidence="3 4">
    <name type="scientific">Candidatus Nephthysia bennettiae</name>
    <dbReference type="NCBI Taxonomy" id="3127016"/>
    <lineage>
        <taxon>Bacteria</taxon>
        <taxon>Bacillati</taxon>
        <taxon>Candidatus Dormiibacterota</taxon>
        <taxon>Candidatus Dormibacteria</taxon>
        <taxon>Candidatus Dormibacterales</taxon>
        <taxon>Candidatus Dormibacteraceae</taxon>
        <taxon>Candidatus Nephthysia</taxon>
    </lineage>
</organism>
<feature type="transmembrane region" description="Helical" evidence="1">
    <location>
        <begin position="65"/>
        <end position="84"/>
    </location>
</feature>
<keyword evidence="1" id="KW-0472">Membrane</keyword>
<proteinExistence type="predicted"/>
<dbReference type="AlphaFoldDB" id="A0A934NEB0"/>
<feature type="transmembrane region" description="Helical" evidence="1">
    <location>
        <begin position="321"/>
        <end position="339"/>
    </location>
</feature>
<keyword evidence="4" id="KW-1185">Reference proteome</keyword>
<name>A0A934NEB0_9BACT</name>
<evidence type="ECO:0000256" key="1">
    <source>
        <dbReference type="SAM" id="Phobius"/>
    </source>
</evidence>
<gene>
    <name evidence="3" type="ORF">JF922_14730</name>
</gene>
<keyword evidence="1" id="KW-1133">Transmembrane helix</keyword>
<dbReference type="EMBL" id="JAEKNR010000147">
    <property type="protein sequence ID" value="MBJ7599317.1"/>
    <property type="molecule type" value="Genomic_DNA"/>
</dbReference>
<reference evidence="3" key="1">
    <citation type="submission" date="2020-10" db="EMBL/GenBank/DDBJ databases">
        <title>Ca. Dormibacterota MAGs.</title>
        <authorList>
            <person name="Montgomery K."/>
        </authorList>
    </citation>
    <scope>NUCLEOTIDE SEQUENCE [LARGE SCALE GENOMIC DNA]</scope>
    <source>
        <strain evidence="3">SC8812_S17_10</strain>
    </source>
</reference>
<dbReference type="InterPro" id="IPR003675">
    <property type="entry name" value="Rce1/LyrA-like_dom"/>
</dbReference>
<keyword evidence="1" id="KW-0812">Transmembrane</keyword>
<feature type="domain" description="CAAX prenyl protease 2/Lysostaphin resistance protein A-like" evidence="2">
    <location>
        <begin position="232"/>
        <end position="309"/>
    </location>
</feature>
<feature type="transmembrane region" description="Helical" evidence="1">
    <location>
        <begin position="143"/>
        <end position="162"/>
    </location>
</feature>